<sequence>MYLMTVCWSGGSGTPMARASPRHVTGSPATFWSQPAECCSRCVIVIDSRRMSPSGGGRYSRSRPCGPNTFASRHSRPSSCSFMMPMAVTTLDTLPMRKSDHGVTRPRSPALP</sequence>
<protein>
    <submittedName>
        <fullName evidence="2">Uncharacterized protein</fullName>
    </submittedName>
</protein>
<feature type="region of interest" description="Disordered" evidence="1">
    <location>
        <begin position="91"/>
        <end position="112"/>
    </location>
</feature>
<feature type="region of interest" description="Disordered" evidence="1">
    <location>
        <begin position="51"/>
        <end position="76"/>
    </location>
</feature>
<gene>
    <name evidence="2" type="ORF">NP493_225g01013</name>
</gene>
<dbReference type="EMBL" id="JAODUO010000225">
    <property type="protein sequence ID" value="KAK2185725.1"/>
    <property type="molecule type" value="Genomic_DNA"/>
</dbReference>
<comment type="caution">
    <text evidence="2">The sequence shown here is derived from an EMBL/GenBank/DDBJ whole genome shotgun (WGS) entry which is preliminary data.</text>
</comment>
<dbReference type="AlphaFoldDB" id="A0AAD9P095"/>
<evidence type="ECO:0000313" key="2">
    <source>
        <dbReference type="EMBL" id="KAK2185725.1"/>
    </source>
</evidence>
<dbReference type="Proteomes" id="UP001209878">
    <property type="component" value="Unassembled WGS sequence"/>
</dbReference>
<keyword evidence="3" id="KW-1185">Reference proteome</keyword>
<organism evidence="2 3">
    <name type="scientific">Ridgeia piscesae</name>
    <name type="common">Tubeworm</name>
    <dbReference type="NCBI Taxonomy" id="27915"/>
    <lineage>
        <taxon>Eukaryota</taxon>
        <taxon>Metazoa</taxon>
        <taxon>Spiralia</taxon>
        <taxon>Lophotrochozoa</taxon>
        <taxon>Annelida</taxon>
        <taxon>Polychaeta</taxon>
        <taxon>Sedentaria</taxon>
        <taxon>Canalipalpata</taxon>
        <taxon>Sabellida</taxon>
        <taxon>Siboglinidae</taxon>
        <taxon>Ridgeia</taxon>
    </lineage>
</organism>
<evidence type="ECO:0000313" key="3">
    <source>
        <dbReference type="Proteomes" id="UP001209878"/>
    </source>
</evidence>
<evidence type="ECO:0000256" key="1">
    <source>
        <dbReference type="SAM" id="MobiDB-lite"/>
    </source>
</evidence>
<reference evidence="2" key="1">
    <citation type="journal article" date="2023" name="Mol. Biol. Evol.">
        <title>Third-Generation Sequencing Reveals the Adaptive Role of the Epigenome in Three Deep-Sea Polychaetes.</title>
        <authorList>
            <person name="Perez M."/>
            <person name="Aroh O."/>
            <person name="Sun Y."/>
            <person name="Lan Y."/>
            <person name="Juniper S.K."/>
            <person name="Young C.R."/>
            <person name="Angers B."/>
            <person name="Qian P.Y."/>
        </authorList>
    </citation>
    <scope>NUCLEOTIDE SEQUENCE</scope>
    <source>
        <strain evidence="2">R07B-5</strain>
    </source>
</reference>
<proteinExistence type="predicted"/>
<accession>A0AAD9P095</accession>
<name>A0AAD9P095_RIDPI</name>